<comment type="caution">
    <text evidence="3">The sequence shown here is derived from an EMBL/GenBank/DDBJ whole genome shotgun (WGS) entry which is preliminary data.</text>
</comment>
<feature type="region of interest" description="Disordered" evidence="1">
    <location>
        <begin position="229"/>
        <end position="251"/>
    </location>
</feature>
<keyword evidence="2" id="KW-0812">Transmembrane</keyword>
<evidence type="ECO:0000256" key="2">
    <source>
        <dbReference type="SAM" id="Phobius"/>
    </source>
</evidence>
<accession>A0A8H5GDC4</accession>
<feature type="transmembrane region" description="Helical" evidence="2">
    <location>
        <begin position="161"/>
        <end position="179"/>
    </location>
</feature>
<dbReference type="AlphaFoldDB" id="A0A8H5GDC4"/>
<evidence type="ECO:0000313" key="3">
    <source>
        <dbReference type="EMBL" id="KAF5362650.1"/>
    </source>
</evidence>
<keyword evidence="4" id="KW-1185">Reference proteome</keyword>
<dbReference type="Proteomes" id="UP000559256">
    <property type="component" value="Unassembled WGS sequence"/>
</dbReference>
<organism evidence="3 4">
    <name type="scientific">Tetrapyrgos nigripes</name>
    <dbReference type="NCBI Taxonomy" id="182062"/>
    <lineage>
        <taxon>Eukaryota</taxon>
        <taxon>Fungi</taxon>
        <taxon>Dikarya</taxon>
        <taxon>Basidiomycota</taxon>
        <taxon>Agaricomycotina</taxon>
        <taxon>Agaricomycetes</taxon>
        <taxon>Agaricomycetidae</taxon>
        <taxon>Agaricales</taxon>
        <taxon>Marasmiineae</taxon>
        <taxon>Marasmiaceae</taxon>
        <taxon>Tetrapyrgos</taxon>
    </lineage>
</organism>
<feature type="compositionally biased region" description="Basic residues" evidence="1">
    <location>
        <begin position="230"/>
        <end position="240"/>
    </location>
</feature>
<evidence type="ECO:0000256" key="1">
    <source>
        <dbReference type="SAM" id="MobiDB-lite"/>
    </source>
</evidence>
<dbReference type="OrthoDB" id="3174341at2759"/>
<feature type="transmembrane region" description="Helical" evidence="2">
    <location>
        <begin position="121"/>
        <end position="141"/>
    </location>
</feature>
<feature type="transmembrane region" description="Helical" evidence="2">
    <location>
        <begin position="40"/>
        <end position="61"/>
    </location>
</feature>
<name>A0A8H5GDC4_9AGAR</name>
<reference evidence="3 4" key="1">
    <citation type="journal article" date="2020" name="ISME J.">
        <title>Uncovering the hidden diversity of litter-decomposition mechanisms in mushroom-forming fungi.</title>
        <authorList>
            <person name="Floudas D."/>
            <person name="Bentzer J."/>
            <person name="Ahren D."/>
            <person name="Johansson T."/>
            <person name="Persson P."/>
            <person name="Tunlid A."/>
        </authorList>
    </citation>
    <scope>NUCLEOTIDE SEQUENCE [LARGE SCALE GENOMIC DNA]</scope>
    <source>
        <strain evidence="3 4">CBS 291.85</strain>
    </source>
</reference>
<protein>
    <submittedName>
        <fullName evidence="3">Uncharacterized protein</fullName>
    </submittedName>
</protein>
<gene>
    <name evidence="3" type="ORF">D9758_009610</name>
</gene>
<sequence length="276" mass="30430">MLKAYIALTVLSRINYALSDAVVVWRAFILFQRRSIVRFVLVFCLLVSSVAAIIDCSYFIISGIRNINPSPSRYLVLLLPMLLTNVIATMCITWRTWYYQQFETATMQDSASDSGKQIKKVLYLLVESGFVYCIIWLLAIISTQPGGTLGTQTGQSVFGGLLPHISAIYPTLIIILMSCQNISSSPGDTLLSRSLELSEHPNRYGFGGTDTITIGTVVDNVVTRLVPGRGRGRGRAKRHGTGATEGGDNLNPNFWMFGPERGSVLEVKVVKKEQVV</sequence>
<keyword evidence="2" id="KW-1133">Transmembrane helix</keyword>
<proteinExistence type="predicted"/>
<evidence type="ECO:0000313" key="4">
    <source>
        <dbReference type="Proteomes" id="UP000559256"/>
    </source>
</evidence>
<feature type="transmembrane region" description="Helical" evidence="2">
    <location>
        <begin position="73"/>
        <end position="94"/>
    </location>
</feature>
<dbReference type="EMBL" id="JAACJM010000038">
    <property type="protein sequence ID" value="KAF5362650.1"/>
    <property type="molecule type" value="Genomic_DNA"/>
</dbReference>
<keyword evidence="2" id="KW-0472">Membrane</keyword>